<sequence length="487" mass="54801">MKGKSLGVNAFLNGLRSFLNLFFPLITFPYVSRVLSVSGIGIYNFSNTYINYFILIAGLGIATYAVREGAKYRENKDKIDEFVSQIFSLNMIATVIAYLLLVASLVIFKNLHNYVSCILIFSLQILFTTLGTEWIYTIYEDYAYITIRSIIFKIISIVLLFLLVRKPEDYLIYAAITVLSAVGSNLLNFIHARSFVHIRLTTKTNWRYHLKPVLVIFAAAIAVTIYVSSDTTILGLLKNDYAVGIYSTSVKIYQIAQSLLSALLTVTIPRLAFLWGQRRTDEYNQVLSKVIDYLGILVLPVSVGLIMLSQEVVLIIAGKKYLPSVNSLRIISWAIIFSIFSWIFSDCVLIPAKRENLVLRNTIVTAVENIILNFILIPFMSYDGTSLSTVIAEFTVMIMNGYSCRDIIKPVIFKKDTLKNLLDSIIGCVGIVVVCLLCEYGFNSLILKTIFSVVLSVIMYGAILILLKNKNAYSMLDRAKMILKSKL</sequence>
<dbReference type="PANTHER" id="PTHR43424">
    <property type="entry name" value="LOCUS PUTATIVE PROTEIN 1-RELATED"/>
    <property type="match status" value="1"/>
</dbReference>
<evidence type="ECO:0000256" key="3">
    <source>
        <dbReference type="ARBA" id="ARBA00022989"/>
    </source>
</evidence>
<feature type="transmembrane region" description="Helical" evidence="5">
    <location>
        <begin position="87"/>
        <end position="107"/>
    </location>
</feature>
<feature type="transmembrane region" description="Helical" evidence="5">
    <location>
        <begin position="252"/>
        <end position="273"/>
    </location>
</feature>
<organism evidence="6 7">
    <name type="scientific">Candidatus Lactobacillus pullistercoris</name>
    <dbReference type="NCBI Taxonomy" id="2838636"/>
    <lineage>
        <taxon>Bacteria</taxon>
        <taxon>Bacillati</taxon>
        <taxon>Bacillota</taxon>
        <taxon>Bacilli</taxon>
        <taxon>Lactobacillales</taxon>
        <taxon>Lactobacillaceae</taxon>
        <taxon>Lactobacillus</taxon>
    </lineage>
</organism>
<evidence type="ECO:0000256" key="5">
    <source>
        <dbReference type="SAM" id="Phobius"/>
    </source>
</evidence>
<dbReference type="Proteomes" id="UP000823844">
    <property type="component" value="Unassembled WGS sequence"/>
</dbReference>
<feature type="transmembrane region" description="Helical" evidence="5">
    <location>
        <begin position="294"/>
        <end position="318"/>
    </location>
</feature>
<dbReference type="GO" id="GO:0016020">
    <property type="term" value="C:membrane"/>
    <property type="evidence" value="ECO:0007669"/>
    <property type="project" value="UniProtKB-SubCell"/>
</dbReference>
<protein>
    <submittedName>
        <fullName evidence="6">Flippase</fullName>
    </submittedName>
</protein>
<dbReference type="AlphaFoldDB" id="A0A9E2KRA7"/>
<name>A0A9E2KRA7_9LACO</name>
<accession>A0A9E2KRA7</accession>
<reference evidence="6" key="1">
    <citation type="journal article" date="2021" name="PeerJ">
        <title>Extensive microbial diversity within the chicken gut microbiome revealed by metagenomics and culture.</title>
        <authorList>
            <person name="Gilroy R."/>
            <person name="Ravi A."/>
            <person name="Getino M."/>
            <person name="Pursley I."/>
            <person name="Horton D.L."/>
            <person name="Alikhan N.F."/>
            <person name="Baker D."/>
            <person name="Gharbi K."/>
            <person name="Hall N."/>
            <person name="Watson M."/>
            <person name="Adriaenssens E.M."/>
            <person name="Foster-Nyarko E."/>
            <person name="Jarju S."/>
            <person name="Secka A."/>
            <person name="Antonio M."/>
            <person name="Oren A."/>
            <person name="Chaudhuri R.R."/>
            <person name="La Ragione R."/>
            <person name="Hildebrand F."/>
            <person name="Pallen M.J."/>
        </authorList>
    </citation>
    <scope>NUCLEOTIDE SEQUENCE</scope>
    <source>
        <strain evidence="6">F6-686</strain>
    </source>
</reference>
<evidence type="ECO:0000313" key="6">
    <source>
        <dbReference type="EMBL" id="MBU3828745.1"/>
    </source>
</evidence>
<feature type="transmembrane region" description="Helical" evidence="5">
    <location>
        <begin position="386"/>
        <end position="404"/>
    </location>
</feature>
<feature type="transmembrane region" description="Helical" evidence="5">
    <location>
        <begin position="170"/>
        <end position="192"/>
    </location>
</feature>
<keyword evidence="4 5" id="KW-0472">Membrane</keyword>
<evidence type="ECO:0000256" key="4">
    <source>
        <dbReference type="ARBA" id="ARBA00023136"/>
    </source>
</evidence>
<dbReference type="CDD" id="cd13128">
    <property type="entry name" value="MATE_Wzx_like"/>
    <property type="match status" value="1"/>
</dbReference>
<dbReference type="InterPro" id="IPR052556">
    <property type="entry name" value="PolySynth_Transporter"/>
</dbReference>
<dbReference type="InterPro" id="IPR002797">
    <property type="entry name" value="Polysacc_synth"/>
</dbReference>
<evidence type="ECO:0000256" key="1">
    <source>
        <dbReference type="ARBA" id="ARBA00004141"/>
    </source>
</evidence>
<keyword evidence="2 5" id="KW-0812">Transmembrane</keyword>
<feature type="transmembrane region" description="Helical" evidence="5">
    <location>
        <begin position="142"/>
        <end position="164"/>
    </location>
</feature>
<reference evidence="6" key="2">
    <citation type="submission" date="2021-04" db="EMBL/GenBank/DDBJ databases">
        <authorList>
            <person name="Gilroy R."/>
        </authorList>
    </citation>
    <scope>NUCLEOTIDE SEQUENCE</scope>
    <source>
        <strain evidence="6">F6-686</strain>
    </source>
</reference>
<proteinExistence type="predicted"/>
<feature type="transmembrane region" description="Helical" evidence="5">
    <location>
        <begin position="213"/>
        <end position="237"/>
    </location>
</feature>
<feature type="transmembrane region" description="Helical" evidence="5">
    <location>
        <begin position="49"/>
        <end position="66"/>
    </location>
</feature>
<evidence type="ECO:0000256" key="2">
    <source>
        <dbReference type="ARBA" id="ARBA00022692"/>
    </source>
</evidence>
<feature type="transmembrane region" description="Helical" evidence="5">
    <location>
        <begin position="425"/>
        <end position="443"/>
    </location>
</feature>
<dbReference type="Pfam" id="PF01943">
    <property type="entry name" value="Polysacc_synt"/>
    <property type="match status" value="1"/>
</dbReference>
<feature type="transmembrane region" description="Helical" evidence="5">
    <location>
        <begin position="113"/>
        <end position="130"/>
    </location>
</feature>
<dbReference type="PANTHER" id="PTHR43424:SF1">
    <property type="entry name" value="LOCUS PUTATIVE PROTEIN 1-RELATED"/>
    <property type="match status" value="1"/>
</dbReference>
<keyword evidence="3 5" id="KW-1133">Transmembrane helix</keyword>
<feature type="transmembrane region" description="Helical" evidence="5">
    <location>
        <begin position="362"/>
        <end position="380"/>
    </location>
</feature>
<evidence type="ECO:0000313" key="7">
    <source>
        <dbReference type="Proteomes" id="UP000823844"/>
    </source>
</evidence>
<feature type="transmembrane region" description="Helical" evidence="5">
    <location>
        <begin position="21"/>
        <end position="43"/>
    </location>
</feature>
<comment type="caution">
    <text evidence="6">The sequence shown here is derived from an EMBL/GenBank/DDBJ whole genome shotgun (WGS) entry which is preliminary data.</text>
</comment>
<feature type="transmembrane region" description="Helical" evidence="5">
    <location>
        <begin position="330"/>
        <end position="350"/>
    </location>
</feature>
<feature type="transmembrane region" description="Helical" evidence="5">
    <location>
        <begin position="449"/>
        <end position="467"/>
    </location>
</feature>
<comment type="subcellular location">
    <subcellularLocation>
        <location evidence="1">Membrane</location>
        <topology evidence="1">Multi-pass membrane protein</topology>
    </subcellularLocation>
</comment>
<gene>
    <name evidence="6" type="ORF">H9806_06430</name>
</gene>
<dbReference type="EMBL" id="JAHLFT010000084">
    <property type="protein sequence ID" value="MBU3828745.1"/>
    <property type="molecule type" value="Genomic_DNA"/>
</dbReference>